<gene>
    <name evidence="1" type="ORF">PanWU01x14_143550</name>
</gene>
<name>A0A2P5CKZ0_PARAD</name>
<reference evidence="2" key="1">
    <citation type="submission" date="2016-06" db="EMBL/GenBank/DDBJ databases">
        <title>Parallel loss of symbiosis genes in relatives of nitrogen-fixing non-legume Parasponia.</title>
        <authorList>
            <person name="Van Velzen R."/>
            <person name="Holmer R."/>
            <person name="Bu F."/>
            <person name="Rutten L."/>
            <person name="Van Zeijl A."/>
            <person name="Liu W."/>
            <person name="Santuari L."/>
            <person name="Cao Q."/>
            <person name="Sharma T."/>
            <person name="Shen D."/>
            <person name="Roswanjaya Y."/>
            <person name="Wardhani T."/>
            <person name="Kalhor M.S."/>
            <person name="Jansen J."/>
            <person name="Van den Hoogen J."/>
            <person name="Gungor B."/>
            <person name="Hartog M."/>
            <person name="Hontelez J."/>
            <person name="Verver J."/>
            <person name="Yang W.-C."/>
            <person name="Schijlen E."/>
            <person name="Repin R."/>
            <person name="Schilthuizen M."/>
            <person name="Schranz E."/>
            <person name="Heidstra R."/>
            <person name="Miyata K."/>
            <person name="Fedorova E."/>
            <person name="Kohlen W."/>
            <person name="Bisseling T."/>
            <person name="Smit S."/>
            <person name="Geurts R."/>
        </authorList>
    </citation>
    <scope>NUCLEOTIDE SEQUENCE [LARGE SCALE GENOMIC DNA]</scope>
    <source>
        <strain evidence="2">cv. WU1-14</strain>
    </source>
</reference>
<dbReference type="AlphaFoldDB" id="A0A2P5CKZ0"/>
<proteinExistence type="predicted"/>
<keyword evidence="2" id="KW-1185">Reference proteome</keyword>
<dbReference type="EMBL" id="JXTB01000119">
    <property type="protein sequence ID" value="PON61696.1"/>
    <property type="molecule type" value="Genomic_DNA"/>
</dbReference>
<accession>A0A2P5CKZ0</accession>
<sequence length="177" mass="19103">MEIEGWMRYCRFSMVLVWLELSGLLGEHLGWSVITLGNEKILGINLALILKWNGNCDISGTFLPGGMASISVTSWISRARRGSWSSIEFNELLGLGMCCTISSGVPVISLKGKVFKEVAPARDRGGPKVGDGFDDSVLLGNGHPNGVLPAKELELVWGFGISGGGFEVTPAPPWRHF</sequence>
<evidence type="ECO:0000313" key="1">
    <source>
        <dbReference type="EMBL" id="PON61696.1"/>
    </source>
</evidence>
<dbReference type="Proteomes" id="UP000237105">
    <property type="component" value="Unassembled WGS sequence"/>
</dbReference>
<evidence type="ECO:0000313" key="2">
    <source>
        <dbReference type="Proteomes" id="UP000237105"/>
    </source>
</evidence>
<comment type="caution">
    <text evidence="1">The sequence shown here is derived from an EMBL/GenBank/DDBJ whole genome shotgun (WGS) entry which is preliminary data.</text>
</comment>
<organism evidence="1 2">
    <name type="scientific">Parasponia andersonii</name>
    <name type="common">Sponia andersonii</name>
    <dbReference type="NCBI Taxonomy" id="3476"/>
    <lineage>
        <taxon>Eukaryota</taxon>
        <taxon>Viridiplantae</taxon>
        <taxon>Streptophyta</taxon>
        <taxon>Embryophyta</taxon>
        <taxon>Tracheophyta</taxon>
        <taxon>Spermatophyta</taxon>
        <taxon>Magnoliopsida</taxon>
        <taxon>eudicotyledons</taxon>
        <taxon>Gunneridae</taxon>
        <taxon>Pentapetalae</taxon>
        <taxon>rosids</taxon>
        <taxon>fabids</taxon>
        <taxon>Rosales</taxon>
        <taxon>Cannabaceae</taxon>
        <taxon>Parasponia</taxon>
    </lineage>
</organism>
<protein>
    <submittedName>
        <fullName evidence="1">Uncharacterized protein</fullName>
    </submittedName>
</protein>